<sequence>MSHSVTITRTTTTSSSTAILVNTGFLRTAPGILKLFEVLIAGTCLFLALFYTYRRYPNDYSVYEFYLATITAVLVASGCLLISCLLSLSTASILTKTLFELVYHCVAFALTFAASLVFYFDVKNYRQNSILAGAVLGLILSILYLISSVFAFRSYRGL</sequence>
<accession>A0A0K8SB11</accession>
<keyword evidence="3 6" id="KW-1133">Transmembrane helix</keyword>
<evidence type="ECO:0000259" key="7">
    <source>
        <dbReference type="PROSITE" id="PS51225"/>
    </source>
</evidence>
<proteinExistence type="predicted"/>
<evidence type="ECO:0000256" key="3">
    <source>
        <dbReference type="ARBA" id="ARBA00022989"/>
    </source>
</evidence>
<evidence type="ECO:0000256" key="6">
    <source>
        <dbReference type="SAM" id="Phobius"/>
    </source>
</evidence>
<organism evidence="8">
    <name type="scientific">Lygus hesperus</name>
    <name type="common">Western plant bug</name>
    <dbReference type="NCBI Taxonomy" id="30085"/>
    <lineage>
        <taxon>Eukaryota</taxon>
        <taxon>Metazoa</taxon>
        <taxon>Ecdysozoa</taxon>
        <taxon>Arthropoda</taxon>
        <taxon>Hexapoda</taxon>
        <taxon>Insecta</taxon>
        <taxon>Pterygota</taxon>
        <taxon>Neoptera</taxon>
        <taxon>Paraneoptera</taxon>
        <taxon>Hemiptera</taxon>
        <taxon>Heteroptera</taxon>
        <taxon>Panheteroptera</taxon>
        <taxon>Cimicomorpha</taxon>
        <taxon>Miridae</taxon>
        <taxon>Mirini</taxon>
        <taxon>Lygus</taxon>
    </lineage>
</organism>
<dbReference type="GO" id="GO:0016020">
    <property type="term" value="C:membrane"/>
    <property type="evidence" value="ECO:0007669"/>
    <property type="project" value="UniProtKB-SubCell"/>
</dbReference>
<evidence type="ECO:0000256" key="5">
    <source>
        <dbReference type="PROSITE-ProRule" id="PRU00581"/>
    </source>
</evidence>
<protein>
    <recommendedName>
        <fullName evidence="7">MARVEL domain-containing protein</fullName>
    </recommendedName>
</protein>
<feature type="domain" description="MARVEL" evidence="7">
    <location>
        <begin position="25"/>
        <end position="156"/>
    </location>
</feature>
<feature type="transmembrane region" description="Helical" evidence="6">
    <location>
        <begin position="35"/>
        <end position="53"/>
    </location>
</feature>
<keyword evidence="4 5" id="KW-0472">Membrane</keyword>
<dbReference type="PANTHER" id="PTHR22776:SF92">
    <property type="entry name" value="LD04844P"/>
    <property type="match status" value="1"/>
</dbReference>
<name>A0A0K8SB11_LYGHE</name>
<dbReference type="EMBL" id="GBRD01015886">
    <property type="protein sequence ID" value="JAG49940.1"/>
    <property type="molecule type" value="Transcribed_RNA"/>
</dbReference>
<feature type="transmembrane region" description="Helical" evidence="6">
    <location>
        <begin position="132"/>
        <end position="152"/>
    </location>
</feature>
<evidence type="ECO:0000313" key="8">
    <source>
        <dbReference type="EMBL" id="JAG49940.1"/>
    </source>
</evidence>
<dbReference type="InterPro" id="IPR050578">
    <property type="entry name" value="MARVEL-CKLF_proteins"/>
</dbReference>
<evidence type="ECO:0000256" key="1">
    <source>
        <dbReference type="ARBA" id="ARBA00004141"/>
    </source>
</evidence>
<dbReference type="PROSITE" id="PS51225">
    <property type="entry name" value="MARVEL"/>
    <property type="match status" value="1"/>
</dbReference>
<comment type="subcellular location">
    <subcellularLocation>
        <location evidence="1">Membrane</location>
        <topology evidence="1">Multi-pass membrane protein</topology>
    </subcellularLocation>
</comment>
<keyword evidence="2 5" id="KW-0812">Transmembrane</keyword>
<feature type="transmembrane region" description="Helical" evidence="6">
    <location>
        <begin position="65"/>
        <end position="89"/>
    </location>
</feature>
<feature type="transmembrane region" description="Helical" evidence="6">
    <location>
        <begin position="101"/>
        <end position="120"/>
    </location>
</feature>
<dbReference type="InterPro" id="IPR008253">
    <property type="entry name" value="Marvel"/>
</dbReference>
<dbReference type="PANTHER" id="PTHR22776">
    <property type="entry name" value="MARVEL-CONTAINING POTENTIAL LIPID RAFT-ASSOCIATED PROTEIN"/>
    <property type="match status" value="1"/>
</dbReference>
<reference evidence="8" key="1">
    <citation type="submission" date="2014-09" db="EMBL/GenBank/DDBJ databases">
        <authorList>
            <person name="Magalhaes I.L.F."/>
            <person name="Oliveira U."/>
            <person name="Santos F.R."/>
            <person name="Vidigal T.H.D.A."/>
            <person name="Brescovit A.D."/>
            <person name="Santos A.J."/>
        </authorList>
    </citation>
    <scope>NUCLEOTIDE SEQUENCE</scope>
</reference>
<evidence type="ECO:0000256" key="4">
    <source>
        <dbReference type="ARBA" id="ARBA00023136"/>
    </source>
</evidence>
<dbReference type="AlphaFoldDB" id="A0A0K8SB11"/>
<evidence type="ECO:0000256" key="2">
    <source>
        <dbReference type="ARBA" id="ARBA00022692"/>
    </source>
</evidence>